<keyword evidence="6" id="KW-1185">Reference proteome</keyword>
<keyword evidence="1" id="KW-0805">Transcription regulation</keyword>
<evidence type="ECO:0000313" key="5">
    <source>
        <dbReference type="EMBL" id="KXG75295.1"/>
    </source>
</evidence>
<evidence type="ECO:0000256" key="3">
    <source>
        <dbReference type="ARBA" id="ARBA00023163"/>
    </source>
</evidence>
<organism evidence="5 6">
    <name type="scientific">Fervidicola ferrireducens</name>
    <dbReference type="NCBI Taxonomy" id="520764"/>
    <lineage>
        <taxon>Bacteria</taxon>
        <taxon>Bacillati</taxon>
        <taxon>Bacillota</taxon>
        <taxon>Clostridia</taxon>
        <taxon>Thermosediminibacterales</taxon>
        <taxon>Thermosediminibacteraceae</taxon>
        <taxon>Fervidicola</taxon>
    </lineage>
</organism>
<protein>
    <recommendedName>
        <fullName evidence="4">GntR C-terminal domain-containing protein</fullName>
    </recommendedName>
</protein>
<reference evidence="5 6" key="1">
    <citation type="submission" date="2015-12" db="EMBL/GenBank/DDBJ databases">
        <title>Draft genome sequnece of Fervidicola ferrireducens strain Y170.</title>
        <authorList>
            <person name="Patel B.K."/>
        </authorList>
    </citation>
    <scope>NUCLEOTIDE SEQUENCE [LARGE SCALE GENOMIC DNA]</scope>
    <source>
        <strain evidence="5 6">Y170</strain>
    </source>
</reference>
<dbReference type="Proteomes" id="UP000070427">
    <property type="component" value="Unassembled WGS sequence"/>
</dbReference>
<dbReference type="GO" id="GO:0003677">
    <property type="term" value="F:DNA binding"/>
    <property type="evidence" value="ECO:0007669"/>
    <property type="project" value="UniProtKB-KW"/>
</dbReference>
<dbReference type="PANTHER" id="PTHR43537:SF51">
    <property type="entry name" value="HTH-TYPE TRANSCRIPTIONAL REGULATOR LGOR-RELATED"/>
    <property type="match status" value="1"/>
</dbReference>
<dbReference type="InterPro" id="IPR008920">
    <property type="entry name" value="TF_FadR/GntR_C"/>
</dbReference>
<dbReference type="RefSeq" id="WP_066354388.1">
    <property type="nucleotide sequence ID" value="NZ_LOED01000028.1"/>
</dbReference>
<dbReference type="InterPro" id="IPR011711">
    <property type="entry name" value="GntR_C"/>
</dbReference>
<dbReference type="AlphaFoldDB" id="A0A140L420"/>
<accession>A0A140L420</accession>
<dbReference type="Gene3D" id="1.20.120.530">
    <property type="entry name" value="GntR ligand-binding domain-like"/>
    <property type="match status" value="1"/>
</dbReference>
<dbReference type="SMART" id="SM00895">
    <property type="entry name" value="FCD"/>
    <property type="match status" value="1"/>
</dbReference>
<dbReference type="InterPro" id="IPR013668">
    <property type="entry name" value="RNase_R_HTH_12"/>
</dbReference>
<dbReference type="PANTHER" id="PTHR43537">
    <property type="entry name" value="TRANSCRIPTIONAL REGULATOR, GNTR FAMILY"/>
    <property type="match status" value="1"/>
</dbReference>
<dbReference type="EMBL" id="LOED01000028">
    <property type="protein sequence ID" value="KXG75295.1"/>
    <property type="molecule type" value="Genomic_DNA"/>
</dbReference>
<gene>
    <name evidence="5" type="ORF">AN618_19330</name>
</gene>
<dbReference type="STRING" id="520764.AN618_19330"/>
<dbReference type="SUPFAM" id="SSF48008">
    <property type="entry name" value="GntR ligand-binding domain-like"/>
    <property type="match status" value="1"/>
</dbReference>
<dbReference type="InParanoid" id="A0A140L420"/>
<evidence type="ECO:0000259" key="4">
    <source>
        <dbReference type="SMART" id="SM00895"/>
    </source>
</evidence>
<proteinExistence type="predicted"/>
<feature type="domain" description="GntR C-terminal" evidence="4">
    <location>
        <begin position="105"/>
        <end position="227"/>
    </location>
</feature>
<dbReference type="Pfam" id="PF07729">
    <property type="entry name" value="FCD"/>
    <property type="match status" value="1"/>
</dbReference>
<comment type="caution">
    <text evidence="5">The sequence shown here is derived from an EMBL/GenBank/DDBJ whole genome shotgun (WGS) entry which is preliminary data.</text>
</comment>
<evidence type="ECO:0000256" key="2">
    <source>
        <dbReference type="ARBA" id="ARBA00023125"/>
    </source>
</evidence>
<keyword evidence="2" id="KW-0238">DNA-binding</keyword>
<sequence>MSSEKKQLLYQILKTISNSSVPVGSGFVRENLKLNGYDISEATVGRILREMDAEGYTEKVGFKGRILTSYGIEKLRELEHDHKINHYGNELINVIKATGRKNLIDILIARKVIESQLARLAAQYITQKELKEMEEVIKFQQVHVEKGLSIAEDDVKFHKLIAQAARNRVLDAALDLIRQHGQLSPILEYIRKKVKSKVLLDHEKIFEAIASRNPEAAENAMVKHIENLIADVEKYWSMVYESENVTM</sequence>
<name>A0A140L420_9FIRM</name>
<dbReference type="Pfam" id="PF08461">
    <property type="entry name" value="WHD_RNase_R"/>
    <property type="match status" value="1"/>
</dbReference>
<evidence type="ECO:0000313" key="6">
    <source>
        <dbReference type="Proteomes" id="UP000070427"/>
    </source>
</evidence>
<keyword evidence="3" id="KW-0804">Transcription</keyword>
<evidence type="ECO:0000256" key="1">
    <source>
        <dbReference type="ARBA" id="ARBA00023015"/>
    </source>
</evidence>
<dbReference type="OrthoDB" id="9799482at2"/>